<organism evidence="2">
    <name type="scientific">viral metagenome</name>
    <dbReference type="NCBI Taxonomy" id="1070528"/>
    <lineage>
        <taxon>unclassified sequences</taxon>
        <taxon>metagenomes</taxon>
        <taxon>organismal metagenomes</taxon>
    </lineage>
</organism>
<accession>A0A6C0E0X0</accession>
<sequence length="109" mass="13095">MFEDINHYDTQETNEMVINDEYNYTPEKVKLILKEKENPWYFNKTIINADTNQHKITGIITDEDTQESEEKEENRPKKTENKNYIFYIFCAVIVILLILLKIKKLSNNF</sequence>
<keyword evidence="1" id="KW-0472">Membrane</keyword>
<proteinExistence type="predicted"/>
<reference evidence="2" key="1">
    <citation type="journal article" date="2020" name="Nature">
        <title>Giant virus diversity and host interactions through global metagenomics.</title>
        <authorList>
            <person name="Schulz F."/>
            <person name="Roux S."/>
            <person name="Paez-Espino D."/>
            <person name="Jungbluth S."/>
            <person name="Walsh D.A."/>
            <person name="Denef V.J."/>
            <person name="McMahon K.D."/>
            <person name="Konstantinidis K.T."/>
            <person name="Eloe-Fadrosh E.A."/>
            <person name="Kyrpides N.C."/>
            <person name="Woyke T."/>
        </authorList>
    </citation>
    <scope>NUCLEOTIDE SEQUENCE</scope>
    <source>
        <strain evidence="2">GVMAG-M-3300023179-103</strain>
    </source>
</reference>
<keyword evidence="1" id="KW-0812">Transmembrane</keyword>
<dbReference type="AlphaFoldDB" id="A0A6C0E0X0"/>
<protein>
    <submittedName>
        <fullName evidence="2">Uncharacterized protein</fullName>
    </submittedName>
</protein>
<evidence type="ECO:0000313" key="2">
    <source>
        <dbReference type="EMBL" id="QHT21939.1"/>
    </source>
</evidence>
<dbReference type="EMBL" id="MN739698">
    <property type="protein sequence ID" value="QHT21939.1"/>
    <property type="molecule type" value="Genomic_DNA"/>
</dbReference>
<name>A0A6C0E0X0_9ZZZZ</name>
<evidence type="ECO:0000256" key="1">
    <source>
        <dbReference type="SAM" id="Phobius"/>
    </source>
</evidence>
<keyword evidence="1" id="KW-1133">Transmembrane helix</keyword>
<feature type="transmembrane region" description="Helical" evidence="1">
    <location>
        <begin position="84"/>
        <end position="102"/>
    </location>
</feature>